<keyword evidence="3" id="KW-0547">Nucleotide-binding</keyword>
<dbReference type="InterPro" id="IPR027417">
    <property type="entry name" value="P-loop_NTPase"/>
</dbReference>
<dbReference type="SUPFAM" id="SSF52540">
    <property type="entry name" value="P-loop containing nucleoside triphosphate hydrolases"/>
    <property type="match status" value="1"/>
</dbReference>
<organism evidence="3">
    <name type="scientific">mine drainage metagenome</name>
    <dbReference type="NCBI Taxonomy" id="410659"/>
    <lineage>
        <taxon>unclassified sequences</taxon>
        <taxon>metagenomes</taxon>
        <taxon>ecological metagenomes</taxon>
    </lineage>
</organism>
<protein>
    <submittedName>
        <fullName evidence="3">ABC transporter, ATP-binding protein</fullName>
    </submittedName>
</protein>
<evidence type="ECO:0000313" key="3">
    <source>
        <dbReference type="EMBL" id="EQD71460.1"/>
    </source>
</evidence>
<keyword evidence="1" id="KW-0813">Transport</keyword>
<dbReference type="InterPro" id="IPR003439">
    <property type="entry name" value="ABC_transporter-like_ATP-bd"/>
</dbReference>
<dbReference type="EMBL" id="AUZY01002781">
    <property type="protein sequence ID" value="EQD71460.1"/>
    <property type="molecule type" value="Genomic_DNA"/>
</dbReference>
<proteinExistence type="predicted"/>
<evidence type="ECO:0000259" key="2">
    <source>
        <dbReference type="Pfam" id="PF00005"/>
    </source>
</evidence>
<dbReference type="GO" id="GO:0016887">
    <property type="term" value="F:ATP hydrolysis activity"/>
    <property type="evidence" value="ECO:0007669"/>
    <property type="project" value="InterPro"/>
</dbReference>
<dbReference type="InterPro" id="IPR050093">
    <property type="entry name" value="ABC_SmlMolc_Importer"/>
</dbReference>
<dbReference type="Pfam" id="PF00005">
    <property type="entry name" value="ABC_tran"/>
    <property type="match status" value="1"/>
</dbReference>
<evidence type="ECO:0000256" key="1">
    <source>
        <dbReference type="ARBA" id="ARBA00022448"/>
    </source>
</evidence>
<dbReference type="Gene3D" id="3.40.50.300">
    <property type="entry name" value="P-loop containing nucleotide triphosphate hydrolases"/>
    <property type="match status" value="1"/>
</dbReference>
<name>T1CQQ5_9ZZZZ</name>
<reference evidence="3" key="2">
    <citation type="journal article" date="2014" name="ISME J.">
        <title>Microbial stratification in low pH oxic and suboxic macroscopic growths along an acid mine drainage.</title>
        <authorList>
            <person name="Mendez-Garcia C."/>
            <person name="Mesa V."/>
            <person name="Sprenger R.R."/>
            <person name="Richter M."/>
            <person name="Diez M.S."/>
            <person name="Solano J."/>
            <person name="Bargiela R."/>
            <person name="Golyshina O.V."/>
            <person name="Manteca A."/>
            <person name="Ramos J.L."/>
            <person name="Gallego J.R."/>
            <person name="Llorente I."/>
            <person name="Martins Dos Santos V.A."/>
            <person name="Jensen O.N."/>
            <person name="Pelaez A.I."/>
            <person name="Sanchez J."/>
            <person name="Ferrer M."/>
        </authorList>
    </citation>
    <scope>NUCLEOTIDE SEQUENCE</scope>
</reference>
<dbReference type="GO" id="GO:0005524">
    <property type="term" value="F:ATP binding"/>
    <property type="evidence" value="ECO:0007669"/>
    <property type="project" value="UniProtKB-KW"/>
</dbReference>
<sequence length="121" mass="12582">MTDIRLSEVVVDRDRFRVGPIDLEIRSGSATVLLGPSGAGKTSLLRGIAGFLPLRQGAVRVDGTAVERSPPERRGFGFVPPGLGLFPTGGYAERELSPRPAGDAGCACAGPAVDRALRVSP</sequence>
<feature type="domain" description="ABC transporter" evidence="2">
    <location>
        <begin position="20"/>
        <end position="89"/>
    </location>
</feature>
<comment type="caution">
    <text evidence="3">The sequence shown here is derived from an EMBL/GenBank/DDBJ whole genome shotgun (WGS) entry which is preliminary data.</text>
</comment>
<gene>
    <name evidence="3" type="ORF">B1B_04444</name>
</gene>
<reference evidence="3" key="1">
    <citation type="submission" date="2013-08" db="EMBL/GenBank/DDBJ databases">
        <authorList>
            <person name="Mendez C."/>
            <person name="Richter M."/>
            <person name="Ferrer M."/>
            <person name="Sanchez J."/>
        </authorList>
    </citation>
    <scope>NUCLEOTIDE SEQUENCE</scope>
</reference>
<keyword evidence="3" id="KW-0067">ATP-binding</keyword>
<dbReference type="AlphaFoldDB" id="T1CQQ5"/>
<feature type="non-terminal residue" evidence="3">
    <location>
        <position position="121"/>
    </location>
</feature>
<dbReference type="PANTHER" id="PTHR42781:SF4">
    <property type="entry name" value="SPERMIDINE_PUTRESCINE IMPORT ATP-BINDING PROTEIN POTA"/>
    <property type="match status" value="1"/>
</dbReference>
<dbReference type="PANTHER" id="PTHR42781">
    <property type="entry name" value="SPERMIDINE/PUTRESCINE IMPORT ATP-BINDING PROTEIN POTA"/>
    <property type="match status" value="1"/>
</dbReference>
<accession>T1CQQ5</accession>